<name>A0ABR1MIJ5_9PEZI</name>
<gene>
    <name evidence="2" type="ORF">IWX46DRAFT_595549</name>
</gene>
<evidence type="ECO:0000313" key="2">
    <source>
        <dbReference type="EMBL" id="KAK7549277.1"/>
    </source>
</evidence>
<sequence length="73" mass="8487">MHPLFPLVPSVCARWPGHTHTHTHIRVFFFFFFFFWEKFGFYLCRAVGGDWRLDGTGGRLIKLGGWVGKVGML</sequence>
<comment type="caution">
    <text evidence="2">The sequence shown here is derived from an EMBL/GenBank/DDBJ whole genome shotgun (WGS) entry which is preliminary data.</text>
</comment>
<keyword evidence="1" id="KW-0472">Membrane</keyword>
<keyword evidence="1" id="KW-1133">Transmembrane helix</keyword>
<accession>A0ABR1MIJ5</accession>
<evidence type="ECO:0000256" key="1">
    <source>
        <dbReference type="SAM" id="Phobius"/>
    </source>
</evidence>
<reference evidence="2 3" key="1">
    <citation type="submission" date="2024-04" db="EMBL/GenBank/DDBJ databases">
        <title>Phyllosticta paracitricarpa is synonymous to the EU quarantine fungus P. citricarpa based on phylogenomic analyses.</title>
        <authorList>
            <consortium name="Lawrence Berkeley National Laboratory"/>
            <person name="Van Ingen-Buijs V.A."/>
            <person name="Van Westerhoven A.C."/>
            <person name="Haridas S."/>
            <person name="Skiadas P."/>
            <person name="Martin F."/>
            <person name="Groenewald J.Z."/>
            <person name="Crous P.W."/>
            <person name="Seidl M.F."/>
        </authorList>
    </citation>
    <scope>NUCLEOTIDE SEQUENCE [LARGE SCALE GENOMIC DNA]</scope>
    <source>
        <strain evidence="2 3">CBS 122670</strain>
    </source>
</reference>
<proteinExistence type="predicted"/>
<feature type="transmembrane region" description="Helical" evidence="1">
    <location>
        <begin position="25"/>
        <end position="44"/>
    </location>
</feature>
<keyword evidence="3" id="KW-1185">Reference proteome</keyword>
<evidence type="ECO:0000313" key="3">
    <source>
        <dbReference type="Proteomes" id="UP001365128"/>
    </source>
</evidence>
<dbReference type="Proteomes" id="UP001365128">
    <property type="component" value="Unassembled WGS sequence"/>
</dbReference>
<keyword evidence="1" id="KW-0812">Transmembrane</keyword>
<organism evidence="2 3">
    <name type="scientific">Phyllosticta citricarpa</name>
    <dbReference type="NCBI Taxonomy" id="55181"/>
    <lineage>
        <taxon>Eukaryota</taxon>
        <taxon>Fungi</taxon>
        <taxon>Dikarya</taxon>
        <taxon>Ascomycota</taxon>
        <taxon>Pezizomycotina</taxon>
        <taxon>Dothideomycetes</taxon>
        <taxon>Dothideomycetes incertae sedis</taxon>
        <taxon>Botryosphaeriales</taxon>
        <taxon>Phyllostictaceae</taxon>
        <taxon>Phyllosticta</taxon>
    </lineage>
</organism>
<protein>
    <recommendedName>
        <fullName evidence="4">Secreted protein</fullName>
    </recommendedName>
</protein>
<evidence type="ECO:0008006" key="4">
    <source>
        <dbReference type="Google" id="ProtNLM"/>
    </source>
</evidence>
<dbReference type="EMBL" id="JBBPDW010000009">
    <property type="protein sequence ID" value="KAK7549277.1"/>
    <property type="molecule type" value="Genomic_DNA"/>
</dbReference>